<reference evidence="2" key="1">
    <citation type="submission" date="2020-03" db="EMBL/GenBank/DDBJ databases">
        <title>The deep terrestrial virosphere.</title>
        <authorList>
            <person name="Holmfeldt K."/>
            <person name="Nilsson E."/>
            <person name="Simone D."/>
            <person name="Lopez-Fernandez M."/>
            <person name="Wu X."/>
            <person name="de Brujin I."/>
            <person name="Lundin D."/>
            <person name="Andersson A."/>
            <person name="Bertilsson S."/>
            <person name="Dopson M."/>
        </authorList>
    </citation>
    <scope>NUCLEOTIDE SEQUENCE</scope>
    <source>
        <strain evidence="2">MM415A00321</strain>
        <strain evidence="1">MM415B00326</strain>
    </source>
</reference>
<dbReference type="EMBL" id="MT141561">
    <property type="protein sequence ID" value="QJA66802.1"/>
    <property type="molecule type" value="Genomic_DNA"/>
</dbReference>
<dbReference type="AlphaFoldDB" id="A0A6M3KLU6"/>
<dbReference type="EMBL" id="MT142502">
    <property type="protein sequence ID" value="QJA83036.1"/>
    <property type="molecule type" value="Genomic_DNA"/>
</dbReference>
<accession>A0A6M3KLU6</accession>
<evidence type="ECO:0000313" key="2">
    <source>
        <dbReference type="EMBL" id="QJA83036.1"/>
    </source>
</evidence>
<name>A0A6M3KLU6_9ZZZZ</name>
<gene>
    <name evidence="2" type="ORF">MM415A00321_0016</name>
    <name evidence="1" type="ORF">MM415B00326_0002</name>
</gene>
<evidence type="ECO:0000313" key="1">
    <source>
        <dbReference type="EMBL" id="QJA66802.1"/>
    </source>
</evidence>
<protein>
    <submittedName>
        <fullName evidence="2">Uncharacterized protein</fullName>
    </submittedName>
</protein>
<proteinExistence type="predicted"/>
<organism evidence="2">
    <name type="scientific">viral metagenome</name>
    <dbReference type="NCBI Taxonomy" id="1070528"/>
    <lineage>
        <taxon>unclassified sequences</taxon>
        <taxon>metagenomes</taxon>
        <taxon>organismal metagenomes</taxon>
    </lineage>
</organism>
<sequence length="58" mass="6650">MANISESSKALSSWAAKFLSENSPKPKRRTRRLSLAEAEQAAKVERIRKMVYGHYQKL</sequence>